<comment type="similarity">
    <text evidence="1 7">Belongs to the NMD3 family.</text>
</comment>
<feature type="domain" description="Nmd3 N-terminal" evidence="9">
    <location>
        <begin position="19"/>
        <end position="249"/>
    </location>
</feature>
<keyword evidence="4 7" id="KW-0963">Cytoplasm</keyword>
<evidence type="ECO:0000256" key="1">
    <source>
        <dbReference type="ARBA" id="ARBA00009794"/>
    </source>
</evidence>
<dbReference type="Pfam" id="PF21193">
    <property type="entry name" value="NMD_SH3"/>
    <property type="match status" value="1"/>
</dbReference>
<dbReference type="InterPro" id="IPR039768">
    <property type="entry name" value="Nmd3"/>
</dbReference>
<evidence type="ECO:0000256" key="6">
    <source>
        <dbReference type="ARBA" id="ARBA00023242"/>
    </source>
</evidence>
<evidence type="ECO:0000259" key="10">
    <source>
        <dbReference type="Pfam" id="PF21192"/>
    </source>
</evidence>
<dbReference type="GO" id="GO:0043023">
    <property type="term" value="F:ribosomal large subunit binding"/>
    <property type="evidence" value="ECO:0007669"/>
    <property type="project" value="InterPro"/>
</dbReference>
<dbReference type="RefSeq" id="XP_021868913.1">
    <property type="nucleotide sequence ID" value="XM_022016730.1"/>
</dbReference>
<dbReference type="Pfam" id="PF21192">
    <property type="entry name" value="OB_NMD3"/>
    <property type="match status" value="1"/>
</dbReference>
<protein>
    <recommendedName>
        <fullName evidence="2 7">60S ribosomal export protein NMD3</fullName>
    </recommendedName>
</protein>
<dbReference type="Proteomes" id="UP000193218">
    <property type="component" value="Unassembled WGS sequence"/>
</dbReference>
<evidence type="ECO:0000259" key="9">
    <source>
        <dbReference type="Pfam" id="PF04981"/>
    </source>
</evidence>
<evidence type="ECO:0000256" key="7">
    <source>
        <dbReference type="RuleBase" id="RU364108"/>
    </source>
</evidence>
<keyword evidence="5 7" id="KW-0653">Protein transport</keyword>
<dbReference type="AlphaFoldDB" id="A0A1Y1U9G4"/>
<dbReference type="GO" id="GO:0005737">
    <property type="term" value="C:cytoplasm"/>
    <property type="evidence" value="ECO:0007669"/>
    <property type="project" value="UniProtKB-SubCell"/>
</dbReference>
<feature type="domain" description="60S ribosomal export protein NMD3 SH3" evidence="11">
    <location>
        <begin position="252"/>
        <end position="299"/>
    </location>
</feature>
<evidence type="ECO:0000256" key="3">
    <source>
        <dbReference type="ARBA" id="ARBA00022448"/>
    </source>
</evidence>
<feature type="compositionally biased region" description="Acidic residues" evidence="8">
    <location>
        <begin position="527"/>
        <end position="548"/>
    </location>
</feature>
<comment type="function">
    <text evidence="7">Acts as an adapter for the XPO1/CRM1-mediated export of the 60S ribosomal subunit.</text>
</comment>
<dbReference type="InterPro" id="IPR048899">
    <property type="entry name" value="NMD_SH3"/>
</dbReference>
<keyword evidence="13" id="KW-1185">Reference proteome</keyword>
<keyword evidence="6 7" id="KW-0539">Nucleus</keyword>
<dbReference type="GO" id="GO:0015031">
    <property type="term" value="P:protein transport"/>
    <property type="evidence" value="ECO:0007669"/>
    <property type="project" value="UniProtKB-KW"/>
</dbReference>
<dbReference type="PANTHER" id="PTHR12746">
    <property type="entry name" value="NONSENSE-MEDIATED MRNA DECAY PROTEIN 3"/>
    <property type="match status" value="1"/>
</dbReference>
<organism evidence="12 13">
    <name type="scientific">Kockovaella imperatae</name>
    <dbReference type="NCBI Taxonomy" id="4999"/>
    <lineage>
        <taxon>Eukaryota</taxon>
        <taxon>Fungi</taxon>
        <taxon>Dikarya</taxon>
        <taxon>Basidiomycota</taxon>
        <taxon>Agaricomycotina</taxon>
        <taxon>Tremellomycetes</taxon>
        <taxon>Tremellales</taxon>
        <taxon>Cuniculitremaceae</taxon>
        <taxon>Kockovaella</taxon>
    </lineage>
</organism>
<sequence>MVAVTYEPSQADQESYILCADCGTVIPSSNGAGLCVGCLRNSVDITEGIPKEATLNFCRGCERFLSPPQSWVYAQPESRELLALCLKKISRPLMKVRLIDASFIWTEPHSRRVKIKVTIQKEVMANTVLQQTFVLTLVVHTGQCPSCTKLAAKNTWKATVQVRQKVTHKRTFFWLEQLILKHNAHKDTTTINEKRDGLDFFYSERNNAIKMVEFLAGVVPVRTKSSEQLISSDKKSNTANYKFTYSVEIVPICKDDLVCVPQSLARSWGNISPLTICSRVGNSIHLLDPMTLQQTDVTAPIYWRQPFDSLATQSDLVEFVVLDIEPSGPQRGKYMLADAQVTRANTGGKHDDDEGMGDDGIYHTRTHLGALLQPGDTVLGYHLTNANFNSEEFESLDSGRIPDVVLVKKTYPNRRKKARPRNWKLRSIAKEAEDPSNDPTTVGRGALGRRGGVDQKNVERDYELFLRDLEEDKDMRGAINLYKSSGVVPEGEDVKMATSTPGSGLHGGKRRVKKATAPTDEDHSMEVEEDVVVSDGGADGDNESEEDFPEIELDELLEHFEEMDMQDGEDGEEA</sequence>
<dbReference type="PANTHER" id="PTHR12746:SF2">
    <property type="entry name" value="60S RIBOSOMAL EXPORT PROTEIN NMD3"/>
    <property type="match status" value="1"/>
</dbReference>
<dbReference type="STRING" id="4999.A0A1Y1U9G4"/>
<reference evidence="12 13" key="1">
    <citation type="submission" date="2017-03" db="EMBL/GenBank/DDBJ databases">
        <title>Widespread Adenine N6-methylation of Active Genes in Fungi.</title>
        <authorList>
            <consortium name="DOE Joint Genome Institute"/>
            <person name="Mondo S.J."/>
            <person name="Dannebaum R.O."/>
            <person name="Kuo R.C."/>
            <person name="Louie K.B."/>
            <person name="Bewick A.J."/>
            <person name="Labutti K."/>
            <person name="Haridas S."/>
            <person name="Kuo A."/>
            <person name="Salamov A."/>
            <person name="Ahrendt S.R."/>
            <person name="Lau R."/>
            <person name="Bowen B.P."/>
            <person name="Lipzen A."/>
            <person name="Sullivan W."/>
            <person name="Andreopoulos W.B."/>
            <person name="Clum A."/>
            <person name="Lindquist E."/>
            <person name="Daum C."/>
            <person name="Northen T.R."/>
            <person name="Ramamoorthy G."/>
            <person name="Schmitz R.J."/>
            <person name="Gryganskyi A."/>
            <person name="Culley D."/>
            <person name="Magnuson J."/>
            <person name="James T.Y."/>
            <person name="O'Malley M.A."/>
            <person name="Stajich J.E."/>
            <person name="Spatafora J.W."/>
            <person name="Visel A."/>
            <person name="Grigoriev I.V."/>
        </authorList>
    </citation>
    <scope>NUCLEOTIDE SEQUENCE [LARGE SCALE GENOMIC DNA]</scope>
    <source>
        <strain evidence="12 13">NRRL Y-17943</strain>
    </source>
</reference>
<dbReference type="GeneID" id="33558539"/>
<feature type="region of interest" description="Disordered" evidence="8">
    <location>
        <begin position="498"/>
        <end position="548"/>
    </location>
</feature>
<evidence type="ECO:0000259" key="11">
    <source>
        <dbReference type="Pfam" id="PF21193"/>
    </source>
</evidence>
<evidence type="ECO:0000256" key="4">
    <source>
        <dbReference type="ARBA" id="ARBA00022490"/>
    </source>
</evidence>
<proteinExistence type="inferred from homology"/>
<comment type="subcellular location">
    <subcellularLocation>
        <location evidence="7">Cytoplasm</location>
    </subcellularLocation>
    <subcellularLocation>
        <location evidence="7">Nucleus</location>
    </subcellularLocation>
</comment>
<dbReference type="GO" id="GO:0005634">
    <property type="term" value="C:nucleus"/>
    <property type="evidence" value="ECO:0007669"/>
    <property type="project" value="UniProtKB-SubCell"/>
</dbReference>
<accession>A0A1Y1U9G4</accession>
<evidence type="ECO:0000256" key="2">
    <source>
        <dbReference type="ARBA" id="ARBA00017035"/>
    </source>
</evidence>
<name>A0A1Y1U9G4_9TREE</name>
<comment type="caution">
    <text evidence="12">The sequence shown here is derived from an EMBL/GenBank/DDBJ whole genome shotgun (WGS) entry which is preliminary data.</text>
</comment>
<evidence type="ECO:0000313" key="12">
    <source>
        <dbReference type="EMBL" id="ORX34671.1"/>
    </source>
</evidence>
<dbReference type="InterPro" id="IPR007064">
    <property type="entry name" value="Nmd3_N"/>
</dbReference>
<gene>
    <name evidence="12" type="ORF">BD324DRAFT_634443</name>
</gene>
<evidence type="ECO:0000256" key="8">
    <source>
        <dbReference type="SAM" id="MobiDB-lite"/>
    </source>
</evidence>
<dbReference type="InParanoid" id="A0A1Y1U9G4"/>
<keyword evidence="3 7" id="KW-0813">Transport</keyword>
<dbReference type="EMBL" id="NBSH01000013">
    <property type="protein sequence ID" value="ORX34671.1"/>
    <property type="molecule type" value="Genomic_DNA"/>
</dbReference>
<evidence type="ECO:0000313" key="13">
    <source>
        <dbReference type="Proteomes" id="UP000193218"/>
    </source>
</evidence>
<dbReference type="Pfam" id="PF04981">
    <property type="entry name" value="NMD3"/>
    <property type="match status" value="1"/>
</dbReference>
<evidence type="ECO:0000256" key="5">
    <source>
        <dbReference type="ARBA" id="ARBA00022927"/>
    </source>
</evidence>
<dbReference type="GO" id="GO:0000055">
    <property type="term" value="P:ribosomal large subunit export from nucleus"/>
    <property type="evidence" value="ECO:0007669"/>
    <property type="project" value="TreeGrafter"/>
</dbReference>
<dbReference type="FunCoup" id="A0A1Y1U9G4">
    <property type="interactions" value="752"/>
</dbReference>
<dbReference type="InterPro" id="IPR048898">
    <property type="entry name" value="OB_NMD3"/>
</dbReference>
<feature type="domain" description="60S ribosomal export protein NMD3 OB-fold" evidence="10">
    <location>
        <begin position="316"/>
        <end position="409"/>
    </location>
</feature>
<dbReference type="OrthoDB" id="203821at2759"/>
<feature type="region of interest" description="Disordered" evidence="8">
    <location>
        <begin position="428"/>
        <end position="454"/>
    </location>
</feature>